<evidence type="ECO:0000313" key="2">
    <source>
        <dbReference type="Proteomes" id="UP000662314"/>
    </source>
</evidence>
<organism evidence="1 2">
    <name type="scientific">Dendronalium phyllosphericum CENA369</name>
    <dbReference type="NCBI Taxonomy" id="1725256"/>
    <lineage>
        <taxon>Bacteria</taxon>
        <taxon>Bacillati</taxon>
        <taxon>Cyanobacteriota</taxon>
        <taxon>Cyanophyceae</taxon>
        <taxon>Nostocales</taxon>
        <taxon>Nostocaceae</taxon>
        <taxon>Dendronalium</taxon>
        <taxon>Dendronalium phyllosphericum</taxon>
    </lineage>
</organism>
<proteinExistence type="predicted"/>
<protein>
    <submittedName>
        <fullName evidence="1">Uncharacterized protein</fullName>
    </submittedName>
</protein>
<dbReference type="AlphaFoldDB" id="A0A8J7LCU0"/>
<reference evidence="1 2" key="1">
    <citation type="journal article" date="2021" name="Int. J. Syst. Evol. Microbiol.">
        <title>Amazonocrinis nigriterrae gen. nov., sp. nov., Atlanticothrix silvestris gen. nov., sp. nov. and Dendronalium phyllosphericum gen. nov., sp. nov., nostocacean cyanobacteria from Brazilian environments.</title>
        <authorList>
            <person name="Alvarenga D.O."/>
            <person name="Andreote A.P.D."/>
            <person name="Branco L.H.Z."/>
            <person name="Delbaje E."/>
            <person name="Cruz R.B."/>
            <person name="Varani A.M."/>
            <person name="Fiore M.F."/>
        </authorList>
    </citation>
    <scope>NUCLEOTIDE SEQUENCE [LARGE SCALE GENOMIC DNA]</scope>
    <source>
        <strain evidence="1 2">CENA369</strain>
    </source>
</reference>
<evidence type="ECO:0000313" key="1">
    <source>
        <dbReference type="EMBL" id="MBH8573202.1"/>
    </source>
</evidence>
<comment type="caution">
    <text evidence="1">The sequence shown here is derived from an EMBL/GenBank/DDBJ whole genome shotgun (WGS) entry which is preliminary data.</text>
</comment>
<dbReference type="EMBL" id="JAECZA010000027">
    <property type="protein sequence ID" value="MBH8573202.1"/>
    <property type="molecule type" value="Genomic_DNA"/>
</dbReference>
<accession>A0A8J7LCU0</accession>
<sequence length="61" mass="7034">MSSISLEMIYRGHYYFSVAFVIGNTYRPIKYFAAKENQDLGVVKALRKPVLKLTGQDYVEN</sequence>
<name>A0A8J7LCU0_9NOST</name>
<keyword evidence="2" id="KW-1185">Reference proteome</keyword>
<dbReference type="Proteomes" id="UP000662314">
    <property type="component" value="Unassembled WGS sequence"/>
</dbReference>
<gene>
    <name evidence="1" type="ORF">I8752_09265</name>
</gene>